<dbReference type="CDD" id="cd13399">
    <property type="entry name" value="Slt35-like"/>
    <property type="match status" value="1"/>
</dbReference>
<gene>
    <name evidence="4" type="ORF">ACFQGD_14455</name>
</gene>
<dbReference type="PANTHER" id="PTHR30163:SF8">
    <property type="entry name" value="LYTIC MUREIN TRANSGLYCOSYLASE"/>
    <property type="match status" value="1"/>
</dbReference>
<reference evidence="5" key="1">
    <citation type="journal article" date="2019" name="Int. J. Syst. Evol. Microbiol.">
        <title>The Global Catalogue of Microorganisms (GCM) 10K type strain sequencing project: providing services to taxonomists for standard genome sequencing and annotation.</title>
        <authorList>
            <consortium name="The Broad Institute Genomics Platform"/>
            <consortium name="The Broad Institute Genome Sequencing Center for Infectious Disease"/>
            <person name="Wu L."/>
            <person name="Ma J."/>
        </authorList>
    </citation>
    <scope>NUCLEOTIDE SEQUENCE [LARGE SCALE GENOMIC DNA]</scope>
    <source>
        <strain evidence="5">KCTC 32255</strain>
    </source>
</reference>
<proteinExistence type="predicted"/>
<dbReference type="PANTHER" id="PTHR30163">
    <property type="entry name" value="MEMBRANE-BOUND LYTIC MUREIN TRANSGLYCOSYLASE B"/>
    <property type="match status" value="1"/>
</dbReference>
<feature type="compositionally biased region" description="Gly residues" evidence="1">
    <location>
        <begin position="99"/>
        <end position="111"/>
    </location>
</feature>
<feature type="transmembrane region" description="Helical" evidence="2">
    <location>
        <begin position="28"/>
        <end position="54"/>
    </location>
</feature>
<accession>A0ABW2C0X7</accession>
<organism evidence="4 5">
    <name type="scientific">Haloechinothrix salitolerans</name>
    <dbReference type="NCBI Taxonomy" id="926830"/>
    <lineage>
        <taxon>Bacteria</taxon>
        <taxon>Bacillati</taxon>
        <taxon>Actinomycetota</taxon>
        <taxon>Actinomycetes</taxon>
        <taxon>Pseudonocardiales</taxon>
        <taxon>Pseudonocardiaceae</taxon>
        <taxon>Haloechinothrix</taxon>
    </lineage>
</organism>
<dbReference type="SUPFAM" id="SSF53955">
    <property type="entry name" value="Lysozyme-like"/>
    <property type="match status" value="1"/>
</dbReference>
<evidence type="ECO:0000313" key="4">
    <source>
        <dbReference type="EMBL" id="MFC6868342.1"/>
    </source>
</evidence>
<sequence length="297" mass="30762">MVGNSAEREDDESRRSKPRRRYARGRAVGARLAAVLGVLGVAAGAVWGLTYAAALEPSPTTREIPALSVQAANVKPGSVTPVNASLKDSPKKRKQRPSGGAGTQGSGGGSLTGWAERTSPVIGVPARALIAYGNAEIVTRQTNPGCRLSWATLAGIGRVESDHGRYGGAVLQANGLPSKPIIGVPLNGSGGFKSISDTDGGKLDGDTEVDRAVGPMQFIPSTWASYATDGNGDGVADPQQIDDAALAAARYLCAGGRDMSAAEGWWAGLWSYNQSVEYGQKVFGLADHYARAVNQRG</sequence>
<dbReference type="InterPro" id="IPR031304">
    <property type="entry name" value="SLT_2"/>
</dbReference>
<keyword evidence="5" id="KW-1185">Reference proteome</keyword>
<evidence type="ECO:0000256" key="2">
    <source>
        <dbReference type="SAM" id="Phobius"/>
    </source>
</evidence>
<evidence type="ECO:0000313" key="5">
    <source>
        <dbReference type="Proteomes" id="UP001596337"/>
    </source>
</evidence>
<evidence type="ECO:0000256" key="1">
    <source>
        <dbReference type="SAM" id="MobiDB-lite"/>
    </source>
</evidence>
<protein>
    <submittedName>
        <fullName evidence="4">Lytic transglycosylase domain-containing protein</fullName>
    </submittedName>
</protein>
<dbReference type="Pfam" id="PF13406">
    <property type="entry name" value="SLT_2"/>
    <property type="match status" value="1"/>
</dbReference>
<keyword evidence="2" id="KW-0812">Transmembrane</keyword>
<dbReference type="RefSeq" id="WP_390183619.1">
    <property type="nucleotide sequence ID" value="NZ_BAABLA010000028.1"/>
</dbReference>
<feature type="domain" description="Transglycosylase SLT" evidence="3">
    <location>
        <begin position="212"/>
        <end position="256"/>
    </location>
</feature>
<name>A0ABW2C0X7_9PSEU</name>
<feature type="region of interest" description="Disordered" evidence="1">
    <location>
        <begin position="1"/>
        <end position="24"/>
    </location>
</feature>
<evidence type="ECO:0000259" key="3">
    <source>
        <dbReference type="Pfam" id="PF13406"/>
    </source>
</evidence>
<dbReference type="InterPro" id="IPR043426">
    <property type="entry name" value="MltB-like"/>
</dbReference>
<dbReference type="InterPro" id="IPR023346">
    <property type="entry name" value="Lysozyme-like_dom_sf"/>
</dbReference>
<feature type="region of interest" description="Disordered" evidence="1">
    <location>
        <begin position="77"/>
        <end position="114"/>
    </location>
</feature>
<comment type="caution">
    <text evidence="4">The sequence shown here is derived from an EMBL/GenBank/DDBJ whole genome shotgun (WGS) entry which is preliminary data.</text>
</comment>
<dbReference type="Proteomes" id="UP001596337">
    <property type="component" value="Unassembled WGS sequence"/>
</dbReference>
<dbReference type="Gene3D" id="1.10.530.10">
    <property type="match status" value="1"/>
</dbReference>
<keyword evidence="2" id="KW-0472">Membrane</keyword>
<dbReference type="EMBL" id="JBHSXX010000001">
    <property type="protein sequence ID" value="MFC6868342.1"/>
    <property type="molecule type" value="Genomic_DNA"/>
</dbReference>
<keyword evidence="2" id="KW-1133">Transmembrane helix</keyword>